<accession>A0ABN0WCM2</accession>
<gene>
    <name evidence="2" type="ORF">GCM10010151_23430</name>
</gene>
<dbReference type="EMBL" id="BAAABM010000016">
    <property type="protein sequence ID" value="GAA0332946.1"/>
    <property type="molecule type" value="Genomic_DNA"/>
</dbReference>
<keyword evidence="1" id="KW-1133">Transmembrane helix</keyword>
<keyword evidence="1" id="KW-0812">Transmembrane</keyword>
<protein>
    <submittedName>
        <fullName evidence="2">Uncharacterized protein</fullName>
    </submittedName>
</protein>
<evidence type="ECO:0000256" key="1">
    <source>
        <dbReference type="SAM" id="Phobius"/>
    </source>
</evidence>
<comment type="caution">
    <text evidence="2">The sequence shown here is derived from an EMBL/GenBank/DDBJ whole genome shotgun (WGS) entry which is preliminary data.</text>
</comment>
<feature type="transmembrane region" description="Helical" evidence="1">
    <location>
        <begin position="61"/>
        <end position="77"/>
    </location>
</feature>
<sequence length="126" mass="14039">MVGLAGLTAAIIAIYQAGKAALKKLGIHVSANNVNGDKLVQSLQRWVVHQWHDVAHWQAHMSWWQIILIFVVGTVSIHNSQYGESPMRIGLLCTLLIWVLWASTPAWGLVLMVIAAALMVLWMEIF</sequence>
<organism evidence="2 3">
    <name type="scientific">Actinoallomurus spadix</name>
    <dbReference type="NCBI Taxonomy" id="79912"/>
    <lineage>
        <taxon>Bacteria</taxon>
        <taxon>Bacillati</taxon>
        <taxon>Actinomycetota</taxon>
        <taxon>Actinomycetes</taxon>
        <taxon>Streptosporangiales</taxon>
        <taxon>Thermomonosporaceae</taxon>
        <taxon>Actinoallomurus</taxon>
    </lineage>
</organism>
<reference evidence="3" key="1">
    <citation type="journal article" date="2019" name="Int. J. Syst. Evol. Microbiol.">
        <title>The Global Catalogue of Microorganisms (GCM) 10K type strain sequencing project: providing services to taxonomists for standard genome sequencing and annotation.</title>
        <authorList>
            <consortium name="The Broad Institute Genomics Platform"/>
            <consortium name="The Broad Institute Genome Sequencing Center for Infectious Disease"/>
            <person name="Wu L."/>
            <person name="Ma J."/>
        </authorList>
    </citation>
    <scope>NUCLEOTIDE SEQUENCE [LARGE SCALE GENOMIC DNA]</scope>
    <source>
        <strain evidence="3">JCM 3146</strain>
    </source>
</reference>
<name>A0ABN0WCM2_9ACTN</name>
<keyword evidence="3" id="KW-1185">Reference proteome</keyword>
<evidence type="ECO:0000313" key="2">
    <source>
        <dbReference type="EMBL" id="GAA0332946.1"/>
    </source>
</evidence>
<proteinExistence type="predicted"/>
<feature type="transmembrane region" description="Helical" evidence="1">
    <location>
        <begin position="89"/>
        <end position="122"/>
    </location>
</feature>
<evidence type="ECO:0000313" key="3">
    <source>
        <dbReference type="Proteomes" id="UP001501822"/>
    </source>
</evidence>
<dbReference type="Proteomes" id="UP001501822">
    <property type="component" value="Unassembled WGS sequence"/>
</dbReference>
<keyword evidence="1" id="KW-0472">Membrane</keyword>